<name>A0AAN6KL09_9PEZI</name>
<keyword evidence="3 4" id="KW-0175">Coiled coil</keyword>
<dbReference type="Pfam" id="PF10186">
    <property type="entry name" value="ATG14"/>
    <property type="match status" value="1"/>
</dbReference>
<feature type="region of interest" description="Disordered" evidence="5">
    <location>
        <begin position="286"/>
        <end position="308"/>
    </location>
</feature>
<evidence type="ECO:0000256" key="1">
    <source>
        <dbReference type="ARBA" id="ARBA00009574"/>
    </source>
</evidence>
<evidence type="ECO:0000256" key="5">
    <source>
        <dbReference type="SAM" id="MobiDB-lite"/>
    </source>
</evidence>
<feature type="compositionally biased region" description="Polar residues" evidence="5">
    <location>
        <begin position="286"/>
        <end position="300"/>
    </location>
</feature>
<dbReference type="GO" id="GO:0035493">
    <property type="term" value="P:SNARE complex assembly"/>
    <property type="evidence" value="ECO:0007669"/>
    <property type="project" value="TreeGrafter"/>
</dbReference>
<evidence type="ECO:0000256" key="2">
    <source>
        <dbReference type="ARBA" id="ARBA00013807"/>
    </source>
</evidence>
<dbReference type="InterPro" id="IPR018791">
    <property type="entry name" value="UV_resistance/autophagy_Atg14"/>
</dbReference>
<dbReference type="PANTHER" id="PTHR15157">
    <property type="entry name" value="UV RADIATION RESISTANCE-ASSOCIATED GENE PROTEIN"/>
    <property type="match status" value="1"/>
</dbReference>
<feature type="coiled-coil region" evidence="4">
    <location>
        <begin position="80"/>
        <end position="114"/>
    </location>
</feature>
<dbReference type="GO" id="GO:0000323">
    <property type="term" value="C:lytic vacuole"/>
    <property type="evidence" value="ECO:0007669"/>
    <property type="project" value="TreeGrafter"/>
</dbReference>
<evidence type="ECO:0000313" key="6">
    <source>
        <dbReference type="EMBL" id="KAK0987161.1"/>
    </source>
</evidence>
<comment type="similarity">
    <text evidence="1">Belongs to the ATG14 family.</text>
</comment>
<gene>
    <name evidence="6" type="ORF">LTR91_009973</name>
</gene>
<keyword evidence="7" id="KW-1185">Reference proteome</keyword>
<dbReference type="AlphaFoldDB" id="A0AAN6KL09"/>
<dbReference type="PANTHER" id="PTHR15157:SF13">
    <property type="entry name" value="AUTOPHAGY-RELATED PROTEIN 14"/>
    <property type="match status" value="1"/>
</dbReference>
<dbReference type="EMBL" id="JAUJLE010000084">
    <property type="protein sequence ID" value="KAK0987161.1"/>
    <property type="molecule type" value="Genomic_DNA"/>
</dbReference>
<dbReference type="GO" id="GO:0032991">
    <property type="term" value="C:protein-containing complex"/>
    <property type="evidence" value="ECO:0007669"/>
    <property type="project" value="UniProtKB-ARBA"/>
</dbReference>
<dbReference type="GO" id="GO:0000149">
    <property type="term" value="F:SNARE binding"/>
    <property type="evidence" value="ECO:0007669"/>
    <property type="project" value="TreeGrafter"/>
</dbReference>
<feature type="region of interest" description="Disordered" evidence="5">
    <location>
        <begin position="494"/>
        <end position="518"/>
    </location>
</feature>
<protein>
    <recommendedName>
        <fullName evidence="2">Autophagy-related protein 14</fullName>
    </recommendedName>
</protein>
<accession>A0AAN6KL09</accession>
<evidence type="ECO:0000313" key="7">
    <source>
        <dbReference type="Proteomes" id="UP001175353"/>
    </source>
</evidence>
<proteinExistence type="inferred from homology"/>
<dbReference type="Proteomes" id="UP001175353">
    <property type="component" value="Unassembled WGS sequence"/>
</dbReference>
<evidence type="ECO:0000256" key="3">
    <source>
        <dbReference type="ARBA" id="ARBA00023054"/>
    </source>
</evidence>
<reference evidence="6" key="1">
    <citation type="submission" date="2023-06" db="EMBL/GenBank/DDBJ databases">
        <title>Black Yeasts Isolated from many extreme environments.</title>
        <authorList>
            <person name="Coleine C."/>
            <person name="Stajich J.E."/>
            <person name="Selbmann L."/>
        </authorList>
    </citation>
    <scope>NUCLEOTIDE SEQUENCE</scope>
    <source>
        <strain evidence="6">CCFEE 5200</strain>
    </source>
</reference>
<organism evidence="6 7">
    <name type="scientific">Friedmanniomyces endolithicus</name>
    <dbReference type="NCBI Taxonomy" id="329885"/>
    <lineage>
        <taxon>Eukaryota</taxon>
        <taxon>Fungi</taxon>
        <taxon>Dikarya</taxon>
        <taxon>Ascomycota</taxon>
        <taxon>Pezizomycotina</taxon>
        <taxon>Dothideomycetes</taxon>
        <taxon>Dothideomycetidae</taxon>
        <taxon>Mycosphaerellales</taxon>
        <taxon>Teratosphaeriaceae</taxon>
        <taxon>Friedmanniomyces</taxon>
    </lineage>
</organism>
<evidence type="ECO:0000256" key="4">
    <source>
        <dbReference type="SAM" id="Coils"/>
    </source>
</evidence>
<comment type="caution">
    <text evidence="6">The sequence shown here is derived from an EMBL/GenBank/DDBJ whole genome shotgun (WGS) entry which is preliminary data.</text>
</comment>
<dbReference type="GO" id="GO:0005768">
    <property type="term" value="C:endosome"/>
    <property type="evidence" value="ECO:0007669"/>
    <property type="project" value="TreeGrafter"/>
</dbReference>
<sequence length="552" mass="61241">MECCVCSRDFSTRRQPVCVSCTQVALHGPRIQQVSALLDREKQHIHAEAVLRPGNDGVIAALPQDADYDAIGAGIKKQAIEKVREERQVLEAKISDIKEKADELRKKIEDYKEWASSQKASHAQRRSDLAVEHKQLEKQRPRMLDPVHTATNRAQQRLEKVHNRTVDARALLCREAVLLAGLQKRRGANGKAEYWLGGAPMPDLRGLHGKDMASTVSELAETETPVQAHELISAGFDNICRLLGNCCHYLSVRLPAEIVLPHNGISHARVLSEKYSYKLNTSLHPSMQSSQLAEPTSSAQRPDRSGRPRPLYLALPLARLLKEDPNAFQMFLEAATYLAYDVAWLCKSQGLDKITSFEDVCAIGKNVYNLFLAQDQARLTLNRNVSLANTRTDRSRPPTTAPAIRLGAYSHASAHHSLSSAAATELFRNWRIPPVIRLTDALKAHLVNEISGAEWDYMSGEEWNEERQDEMPVLIGGARRSIDRDEEPAMSVMSIAPNDGAGEDVGRKGSSGWMKPVNPLGIKTPSNLERALSQPLTIIPAHLRARDSTSTV</sequence>